<dbReference type="AlphaFoldDB" id="A0A1M7Y7X9"/>
<dbReference type="PANTHER" id="PTHR42924:SF3">
    <property type="entry name" value="POLYMERASE_HISTIDINOL PHOSPHATASE N-TERMINAL DOMAIN-CONTAINING PROTEIN"/>
    <property type="match status" value="1"/>
</dbReference>
<dbReference type="Pfam" id="PF13263">
    <property type="entry name" value="PHP_C"/>
    <property type="match status" value="1"/>
</dbReference>
<dbReference type="OrthoDB" id="9777619at2"/>
<name>A0A1M7Y7X9_9FIRM</name>
<dbReference type="Gene3D" id="3.20.20.140">
    <property type="entry name" value="Metal-dependent hydrolases"/>
    <property type="match status" value="1"/>
</dbReference>
<dbReference type="RefSeq" id="WP_073588695.1">
    <property type="nucleotide sequence ID" value="NZ_FRFD01000005.1"/>
</dbReference>
<sequence length="225" mass="25782">MKTYKYDTHVHTREGSACADISGSKQARLYKELGYDGIIITDHFYNGNTAVSRKLPWEQWVEGFVKGYEEAYKEGKKIGLSVFFGWEESIKGMDFLIYGLDKEWLIHNRSILGLSPEEHYRKIKEAGGFVVHAHPFRRRSHLADLAPTPELEDAVEIMNGGNDDPIYNRLAKEYAETWNKPVTGGSDSHHKKDRHIGITVETPIKTIEDYCDFVMNSKITEILDI</sequence>
<organism evidence="1 2">
    <name type="scientific">Anaerocolumna xylanovorans DSM 12503</name>
    <dbReference type="NCBI Taxonomy" id="1121345"/>
    <lineage>
        <taxon>Bacteria</taxon>
        <taxon>Bacillati</taxon>
        <taxon>Bacillota</taxon>
        <taxon>Clostridia</taxon>
        <taxon>Lachnospirales</taxon>
        <taxon>Lachnospiraceae</taxon>
        <taxon>Anaerocolumna</taxon>
    </lineage>
</organism>
<dbReference type="InterPro" id="IPR016195">
    <property type="entry name" value="Pol/histidinol_Pase-like"/>
</dbReference>
<proteinExistence type="predicted"/>
<dbReference type="CDD" id="cd07432">
    <property type="entry name" value="PHP_HisPPase"/>
    <property type="match status" value="1"/>
</dbReference>
<dbReference type="STRING" id="1121345.SAMN02745217_02006"/>
<evidence type="ECO:0008006" key="3">
    <source>
        <dbReference type="Google" id="ProtNLM"/>
    </source>
</evidence>
<reference evidence="1 2" key="1">
    <citation type="submission" date="2016-12" db="EMBL/GenBank/DDBJ databases">
        <authorList>
            <person name="Song W.-J."/>
            <person name="Kurnit D.M."/>
        </authorList>
    </citation>
    <scope>NUCLEOTIDE SEQUENCE [LARGE SCALE GENOMIC DNA]</scope>
    <source>
        <strain evidence="1 2">DSM 12503</strain>
    </source>
</reference>
<dbReference type="InterPro" id="IPR052018">
    <property type="entry name" value="PHP_domain"/>
</dbReference>
<protein>
    <recommendedName>
        <fullName evidence="3">PHP domain-containing protein</fullName>
    </recommendedName>
</protein>
<keyword evidence="2" id="KW-1185">Reference proteome</keyword>
<dbReference type="SUPFAM" id="SSF89550">
    <property type="entry name" value="PHP domain-like"/>
    <property type="match status" value="1"/>
</dbReference>
<gene>
    <name evidence="1" type="ORF">SAMN02745217_02006</name>
</gene>
<evidence type="ECO:0000313" key="1">
    <source>
        <dbReference type="EMBL" id="SHO48727.1"/>
    </source>
</evidence>
<dbReference type="GO" id="GO:0035312">
    <property type="term" value="F:5'-3' DNA exonuclease activity"/>
    <property type="evidence" value="ECO:0007669"/>
    <property type="project" value="TreeGrafter"/>
</dbReference>
<evidence type="ECO:0000313" key="2">
    <source>
        <dbReference type="Proteomes" id="UP000184612"/>
    </source>
</evidence>
<dbReference type="Proteomes" id="UP000184612">
    <property type="component" value="Unassembled WGS sequence"/>
</dbReference>
<accession>A0A1M7Y7X9</accession>
<dbReference type="PANTHER" id="PTHR42924">
    <property type="entry name" value="EXONUCLEASE"/>
    <property type="match status" value="1"/>
</dbReference>
<dbReference type="EMBL" id="FRFD01000005">
    <property type="protein sequence ID" value="SHO48727.1"/>
    <property type="molecule type" value="Genomic_DNA"/>
</dbReference>
<dbReference type="GO" id="GO:0004534">
    <property type="term" value="F:5'-3' RNA exonuclease activity"/>
    <property type="evidence" value="ECO:0007669"/>
    <property type="project" value="TreeGrafter"/>
</dbReference>